<feature type="transmembrane region" description="Helical" evidence="11">
    <location>
        <begin position="365"/>
        <end position="385"/>
    </location>
</feature>
<feature type="transmembrane region" description="Helical" evidence="11">
    <location>
        <begin position="305"/>
        <end position="324"/>
    </location>
</feature>
<evidence type="ECO:0000256" key="11">
    <source>
        <dbReference type="SAM" id="Phobius"/>
    </source>
</evidence>
<accession>V4AAY3</accession>
<dbReference type="HOGENOM" id="CLU_011508_0_1_1"/>
<keyword evidence="5 11" id="KW-0812">Transmembrane</keyword>
<feature type="transmembrane region" description="Helical" evidence="11">
    <location>
        <begin position="417"/>
        <end position="438"/>
    </location>
</feature>
<keyword evidence="4" id="KW-1003">Cell membrane</keyword>
<evidence type="ECO:0000256" key="3">
    <source>
        <dbReference type="ARBA" id="ARBA00022448"/>
    </source>
</evidence>
<proteinExistence type="inferred from homology"/>
<evidence type="ECO:0000256" key="1">
    <source>
        <dbReference type="ARBA" id="ARBA00004651"/>
    </source>
</evidence>
<dbReference type="GeneID" id="20235966"/>
<dbReference type="Proteomes" id="UP000030746">
    <property type="component" value="Unassembled WGS sequence"/>
</dbReference>
<dbReference type="CTD" id="20235966"/>
<protein>
    <submittedName>
        <fullName evidence="12">Uncharacterized protein</fullName>
    </submittedName>
</protein>
<keyword evidence="3" id="KW-0813">Transport</keyword>
<dbReference type="PANTHER" id="PTHR21522:SF32">
    <property type="entry name" value="OTOPETRIN-2"/>
    <property type="match status" value="1"/>
</dbReference>
<dbReference type="EMBL" id="KB201890">
    <property type="protein sequence ID" value="ESO93942.1"/>
    <property type="molecule type" value="Genomic_DNA"/>
</dbReference>
<dbReference type="InterPro" id="IPR004878">
    <property type="entry name" value="Otopetrin"/>
</dbReference>
<keyword evidence="9 11" id="KW-0472">Membrane</keyword>
<sequence>MADDDGVKLGVKIERKTGKDMMSRSPRSSPRVKFYMSDGGLNEDNYRDILMYEKENNPNSMGNRMIFEDEYRFIKDSEDFYVSTDLGELENRRKEARDDDLHILEDGDSKSKRSTLRHRLSNIPHYLNKPILEYLGMIFSALYGMIMVLLGLVINISRTYTLDSSYNSHLVFSLYLFITGKAFLVLAMLCLLRTTPLRTRIRYFLSKEIVFSEANSKGLDEAKDNPLDFKSTAGSFYLRLTAMGFGIGSMIMTGLKLGEFLEKVNELQTVVIIEGVSSSLHIIFTFIQLYFIFRYSKACFKHNKIVVRFGLSHLAATNICVWLAETVTSTLELSEVNITTLATNSSGIPRLKTNLGDIIESINSYLYPCIIQYSFVCSGILCMMWKNIDGYKTNECHQDYKKSTAKQQQDCSGASRGLFFGVLILVVTVIISIVFVVLLKGDFISQSTAFRTQYISEIIVSIILSVAAILAFWNWKTLHFEAKKRIELEEILLLISLLGVYSFYLFSIVAAHQVKTESSGIVVGASSILMLEITLQFVLTLCGMRMCSKSNDHRRVKPGREILTFLLVSNVALFGIDVAVVQNEETNPIQIKFYGNLAWYLIVHISWPFVLSFRVLIVICISNIWKTNLMKKMSVSSEINISSSEC</sequence>
<keyword evidence="6" id="KW-0375">Hydrogen ion transport</keyword>
<gene>
    <name evidence="12" type="ORF">LOTGIDRAFT_153421</name>
</gene>
<dbReference type="Pfam" id="PF03189">
    <property type="entry name" value="Otopetrin"/>
    <property type="match status" value="2"/>
</dbReference>
<evidence type="ECO:0000256" key="5">
    <source>
        <dbReference type="ARBA" id="ARBA00022692"/>
    </source>
</evidence>
<evidence type="ECO:0000256" key="2">
    <source>
        <dbReference type="ARBA" id="ARBA00006513"/>
    </source>
</evidence>
<keyword evidence="8" id="KW-0406">Ion transport</keyword>
<dbReference type="GO" id="GO:0005886">
    <property type="term" value="C:plasma membrane"/>
    <property type="evidence" value="ECO:0007669"/>
    <property type="project" value="UniProtKB-SubCell"/>
</dbReference>
<dbReference type="GO" id="GO:0015252">
    <property type="term" value="F:proton channel activity"/>
    <property type="evidence" value="ECO:0007669"/>
    <property type="project" value="InterPro"/>
</dbReference>
<feature type="transmembrane region" description="Helical" evidence="11">
    <location>
        <begin position="562"/>
        <end position="581"/>
    </location>
</feature>
<keyword evidence="13" id="KW-1185">Reference proteome</keyword>
<evidence type="ECO:0000256" key="4">
    <source>
        <dbReference type="ARBA" id="ARBA00022475"/>
    </source>
</evidence>
<evidence type="ECO:0000313" key="12">
    <source>
        <dbReference type="EMBL" id="ESO93942.1"/>
    </source>
</evidence>
<evidence type="ECO:0000256" key="8">
    <source>
        <dbReference type="ARBA" id="ARBA00023065"/>
    </source>
</evidence>
<feature type="transmembrane region" description="Helical" evidence="11">
    <location>
        <begin position="520"/>
        <end position="541"/>
    </location>
</feature>
<organism evidence="12 13">
    <name type="scientific">Lottia gigantea</name>
    <name type="common">Giant owl limpet</name>
    <dbReference type="NCBI Taxonomy" id="225164"/>
    <lineage>
        <taxon>Eukaryota</taxon>
        <taxon>Metazoa</taxon>
        <taxon>Spiralia</taxon>
        <taxon>Lophotrochozoa</taxon>
        <taxon>Mollusca</taxon>
        <taxon>Gastropoda</taxon>
        <taxon>Patellogastropoda</taxon>
        <taxon>Lottioidea</taxon>
        <taxon>Lottiidae</taxon>
        <taxon>Lottia</taxon>
    </lineage>
</organism>
<dbReference type="OMA" id="FITCRRS"/>
<dbReference type="PANTHER" id="PTHR21522">
    <property type="entry name" value="PROTON CHANNEL OTOP"/>
    <property type="match status" value="1"/>
</dbReference>
<evidence type="ECO:0000256" key="6">
    <source>
        <dbReference type="ARBA" id="ARBA00022781"/>
    </source>
</evidence>
<reference evidence="12 13" key="1">
    <citation type="journal article" date="2013" name="Nature">
        <title>Insights into bilaterian evolution from three spiralian genomes.</title>
        <authorList>
            <person name="Simakov O."/>
            <person name="Marletaz F."/>
            <person name="Cho S.J."/>
            <person name="Edsinger-Gonzales E."/>
            <person name="Havlak P."/>
            <person name="Hellsten U."/>
            <person name="Kuo D.H."/>
            <person name="Larsson T."/>
            <person name="Lv J."/>
            <person name="Arendt D."/>
            <person name="Savage R."/>
            <person name="Osoegawa K."/>
            <person name="de Jong P."/>
            <person name="Grimwood J."/>
            <person name="Chapman J.A."/>
            <person name="Shapiro H."/>
            <person name="Aerts A."/>
            <person name="Otillar R.P."/>
            <person name="Terry A.Y."/>
            <person name="Boore J.L."/>
            <person name="Grigoriev I.V."/>
            <person name="Lindberg D.R."/>
            <person name="Seaver E.C."/>
            <person name="Weisblat D.A."/>
            <person name="Putnam N.H."/>
            <person name="Rokhsar D.S."/>
        </authorList>
    </citation>
    <scope>NUCLEOTIDE SEQUENCE [LARGE SCALE GENOMIC DNA]</scope>
</reference>
<feature type="transmembrane region" description="Helical" evidence="11">
    <location>
        <begin position="236"/>
        <end position="255"/>
    </location>
</feature>
<dbReference type="RefSeq" id="XP_009055558.1">
    <property type="nucleotide sequence ID" value="XM_009057310.1"/>
</dbReference>
<dbReference type="OrthoDB" id="6105558at2759"/>
<name>V4AAY3_LOTGI</name>
<feature type="transmembrane region" description="Helical" evidence="11">
    <location>
        <begin position="134"/>
        <end position="154"/>
    </location>
</feature>
<evidence type="ECO:0000256" key="7">
    <source>
        <dbReference type="ARBA" id="ARBA00022989"/>
    </source>
</evidence>
<feature type="transmembrane region" description="Helical" evidence="11">
    <location>
        <begin position="174"/>
        <end position="192"/>
    </location>
</feature>
<comment type="similarity">
    <text evidence="2">Belongs to the otopetrin family.</text>
</comment>
<keyword evidence="10" id="KW-0407">Ion channel</keyword>
<evidence type="ECO:0000313" key="13">
    <source>
        <dbReference type="Proteomes" id="UP000030746"/>
    </source>
</evidence>
<feature type="transmembrane region" description="Helical" evidence="11">
    <location>
        <begin position="601"/>
        <end position="625"/>
    </location>
</feature>
<evidence type="ECO:0000256" key="9">
    <source>
        <dbReference type="ARBA" id="ARBA00023136"/>
    </source>
</evidence>
<feature type="transmembrane region" description="Helical" evidence="11">
    <location>
        <begin position="458"/>
        <end position="475"/>
    </location>
</feature>
<keyword evidence="7 11" id="KW-1133">Transmembrane helix</keyword>
<dbReference type="KEGG" id="lgi:LOTGIDRAFT_153421"/>
<feature type="transmembrane region" description="Helical" evidence="11">
    <location>
        <begin position="267"/>
        <end position="293"/>
    </location>
</feature>
<feature type="transmembrane region" description="Helical" evidence="11">
    <location>
        <begin position="491"/>
        <end position="514"/>
    </location>
</feature>
<dbReference type="AlphaFoldDB" id="V4AAY3"/>
<comment type="subcellular location">
    <subcellularLocation>
        <location evidence="1">Cell membrane</location>
        <topology evidence="1">Multi-pass membrane protein</topology>
    </subcellularLocation>
</comment>
<evidence type="ECO:0000256" key="10">
    <source>
        <dbReference type="ARBA" id="ARBA00023303"/>
    </source>
</evidence>